<name>A0A381XW51_9ZZZZ</name>
<proteinExistence type="predicted"/>
<dbReference type="EMBL" id="UINC01016603">
    <property type="protein sequence ID" value="SVA69019.1"/>
    <property type="molecule type" value="Genomic_DNA"/>
</dbReference>
<dbReference type="AlphaFoldDB" id="A0A381XW51"/>
<reference evidence="1" key="1">
    <citation type="submission" date="2018-05" db="EMBL/GenBank/DDBJ databases">
        <authorList>
            <person name="Lanie J.A."/>
            <person name="Ng W.-L."/>
            <person name="Kazmierczak K.M."/>
            <person name="Andrzejewski T.M."/>
            <person name="Davidsen T.M."/>
            <person name="Wayne K.J."/>
            <person name="Tettelin H."/>
            <person name="Glass J.I."/>
            <person name="Rusch D."/>
            <person name="Podicherti R."/>
            <person name="Tsui H.-C.T."/>
            <person name="Winkler M.E."/>
        </authorList>
    </citation>
    <scope>NUCLEOTIDE SEQUENCE</scope>
</reference>
<organism evidence="1">
    <name type="scientific">marine metagenome</name>
    <dbReference type="NCBI Taxonomy" id="408172"/>
    <lineage>
        <taxon>unclassified sequences</taxon>
        <taxon>metagenomes</taxon>
        <taxon>ecological metagenomes</taxon>
    </lineage>
</organism>
<sequence length="62" mass="6654">MADWERETRADYESKGFAVSSGFGKKPALLVVDFIIGFTDPSTPLGGDFSSQLAVTARLQTA</sequence>
<evidence type="ECO:0000313" key="1">
    <source>
        <dbReference type="EMBL" id="SVA69019.1"/>
    </source>
</evidence>
<protein>
    <submittedName>
        <fullName evidence="1">Uncharacterized protein</fullName>
    </submittedName>
</protein>
<accession>A0A381XW51</accession>
<feature type="non-terminal residue" evidence="1">
    <location>
        <position position="62"/>
    </location>
</feature>
<gene>
    <name evidence="1" type="ORF">METZ01_LOCUS121873</name>
</gene>